<protein>
    <submittedName>
        <fullName evidence="2">Uncharacterized protein</fullName>
    </submittedName>
</protein>
<accession>E2AXC4</accession>
<feature type="region of interest" description="Disordered" evidence="1">
    <location>
        <begin position="59"/>
        <end position="94"/>
    </location>
</feature>
<gene>
    <name evidence="2" type="ORF">EAG_15733</name>
</gene>
<feature type="compositionally biased region" description="Basic and acidic residues" evidence="1">
    <location>
        <begin position="74"/>
        <end position="89"/>
    </location>
</feature>
<name>E2AXC4_CAMFO</name>
<sequence length="394" mass="45647">MNMNEGHWVPAFAGGHHESHCPALRLFVRVHFSPMGGSAREVHMHMLWNTSPTCTCRSRKKEPLTPFSPGEEETSFHTDRTKKNRRPFDSDASSLTPPSCFFTKLPYFFITNELYTKRAKLRSDRVAALGRPGGCNPVWYLRFRCPIRSAAASFHQFLDAERQTYPHASPAERLLVSHARETEFRLRQIVVHEPSLGTRSRYRRDHHEGSFRRWAPTRKRIRPGKQKAEDKRRNGIRFLLGRFEPFIIESETPFVHRGIFLNRHVTLFVHTSASALSPSSFQGSDLINLIARRLQYEFKFVKYNSLSLVCPRTFILMDRTPGDKDEVLAAGISLGGWHSCPLRYFHYGEHYVTATRSREHKRALDFDILDSFALVKMNQQSYIIRNALKCLSRI</sequence>
<dbReference type="EMBL" id="GL443548">
    <property type="protein sequence ID" value="EFN61904.1"/>
    <property type="molecule type" value="Genomic_DNA"/>
</dbReference>
<dbReference type="AlphaFoldDB" id="E2AXC4"/>
<evidence type="ECO:0000313" key="2">
    <source>
        <dbReference type="EMBL" id="EFN61904.1"/>
    </source>
</evidence>
<keyword evidence="3" id="KW-1185">Reference proteome</keyword>
<evidence type="ECO:0000313" key="3">
    <source>
        <dbReference type="Proteomes" id="UP000000311"/>
    </source>
</evidence>
<dbReference type="InParanoid" id="E2AXC4"/>
<proteinExistence type="predicted"/>
<organism evidence="3">
    <name type="scientific">Camponotus floridanus</name>
    <name type="common">Florida carpenter ant</name>
    <dbReference type="NCBI Taxonomy" id="104421"/>
    <lineage>
        <taxon>Eukaryota</taxon>
        <taxon>Metazoa</taxon>
        <taxon>Ecdysozoa</taxon>
        <taxon>Arthropoda</taxon>
        <taxon>Hexapoda</taxon>
        <taxon>Insecta</taxon>
        <taxon>Pterygota</taxon>
        <taxon>Neoptera</taxon>
        <taxon>Endopterygota</taxon>
        <taxon>Hymenoptera</taxon>
        <taxon>Apocrita</taxon>
        <taxon>Aculeata</taxon>
        <taxon>Formicoidea</taxon>
        <taxon>Formicidae</taxon>
        <taxon>Formicinae</taxon>
        <taxon>Camponotus</taxon>
    </lineage>
</organism>
<reference evidence="2 3" key="1">
    <citation type="journal article" date="2010" name="Science">
        <title>Genomic comparison of the ants Camponotus floridanus and Harpegnathos saltator.</title>
        <authorList>
            <person name="Bonasio R."/>
            <person name="Zhang G."/>
            <person name="Ye C."/>
            <person name="Mutti N.S."/>
            <person name="Fang X."/>
            <person name="Qin N."/>
            <person name="Donahue G."/>
            <person name="Yang P."/>
            <person name="Li Q."/>
            <person name="Li C."/>
            <person name="Zhang P."/>
            <person name="Huang Z."/>
            <person name="Berger S.L."/>
            <person name="Reinberg D."/>
            <person name="Wang J."/>
            <person name="Liebig J."/>
        </authorList>
    </citation>
    <scope>NUCLEOTIDE SEQUENCE [LARGE SCALE GENOMIC DNA]</scope>
    <source>
        <strain evidence="3">C129</strain>
    </source>
</reference>
<dbReference type="Proteomes" id="UP000000311">
    <property type="component" value="Unassembled WGS sequence"/>
</dbReference>
<evidence type="ECO:0000256" key="1">
    <source>
        <dbReference type="SAM" id="MobiDB-lite"/>
    </source>
</evidence>